<proteinExistence type="predicted"/>
<organism evidence="1 2">
    <name type="scientific">Riccia fluitans</name>
    <dbReference type="NCBI Taxonomy" id="41844"/>
    <lineage>
        <taxon>Eukaryota</taxon>
        <taxon>Viridiplantae</taxon>
        <taxon>Streptophyta</taxon>
        <taxon>Embryophyta</taxon>
        <taxon>Marchantiophyta</taxon>
        <taxon>Marchantiopsida</taxon>
        <taxon>Marchantiidae</taxon>
        <taxon>Marchantiales</taxon>
        <taxon>Ricciaceae</taxon>
        <taxon>Riccia</taxon>
    </lineage>
</organism>
<evidence type="ECO:0000313" key="2">
    <source>
        <dbReference type="Proteomes" id="UP001605036"/>
    </source>
</evidence>
<keyword evidence="2" id="KW-1185">Reference proteome</keyword>
<name>A0ABD1YEC1_9MARC</name>
<sequence>MQVQVDKAHAWKIEIKAKVVQMMRIKEALASKTVWRPRIVLLDELRMKNLILDLNGVLLRVSKTSEKLVQAHNSFGY</sequence>
<dbReference type="AlphaFoldDB" id="A0ABD1YEC1"/>
<accession>A0ABD1YEC1</accession>
<gene>
    <name evidence="1" type="ORF">R1flu_013696</name>
</gene>
<comment type="caution">
    <text evidence="1">The sequence shown here is derived from an EMBL/GenBank/DDBJ whole genome shotgun (WGS) entry which is preliminary data.</text>
</comment>
<reference evidence="1 2" key="1">
    <citation type="submission" date="2024-09" db="EMBL/GenBank/DDBJ databases">
        <title>Chromosome-scale assembly of Riccia fluitans.</title>
        <authorList>
            <person name="Paukszto L."/>
            <person name="Sawicki J."/>
            <person name="Karawczyk K."/>
            <person name="Piernik-Szablinska J."/>
            <person name="Szczecinska M."/>
            <person name="Mazdziarz M."/>
        </authorList>
    </citation>
    <scope>NUCLEOTIDE SEQUENCE [LARGE SCALE GENOMIC DNA]</scope>
    <source>
        <strain evidence="1">Rf_01</strain>
        <tissue evidence="1">Aerial parts of the thallus</tissue>
    </source>
</reference>
<dbReference type="Proteomes" id="UP001605036">
    <property type="component" value="Unassembled WGS sequence"/>
</dbReference>
<dbReference type="EMBL" id="JBHFFA010000004">
    <property type="protein sequence ID" value="KAL2629010.1"/>
    <property type="molecule type" value="Genomic_DNA"/>
</dbReference>
<protein>
    <submittedName>
        <fullName evidence="1">Uncharacterized protein</fullName>
    </submittedName>
</protein>
<evidence type="ECO:0000313" key="1">
    <source>
        <dbReference type="EMBL" id="KAL2629010.1"/>
    </source>
</evidence>